<dbReference type="AlphaFoldDB" id="L9KGF3"/>
<evidence type="ECO:0000313" key="2">
    <source>
        <dbReference type="Proteomes" id="UP000011518"/>
    </source>
</evidence>
<accession>L9KGF3</accession>
<gene>
    <name evidence="1" type="ORF">TREES_T100014234</name>
</gene>
<dbReference type="InterPro" id="IPR036179">
    <property type="entry name" value="Ig-like_dom_sf"/>
</dbReference>
<dbReference type="STRING" id="246437.L9KGF3"/>
<keyword evidence="2" id="KW-1185">Reference proteome</keyword>
<dbReference type="InParanoid" id="L9KGF3"/>
<name>L9KGF3_TUPCH</name>
<dbReference type="SUPFAM" id="SSF48726">
    <property type="entry name" value="Immunoglobulin"/>
    <property type="match status" value="1"/>
</dbReference>
<reference evidence="2" key="1">
    <citation type="submission" date="2012-07" db="EMBL/GenBank/DDBJ databases">
        <title>Genome of the Chinese tree shrew, a rising model animal genetically related to primates.</title>
        <authorList>
            <person name="Zhang G."/>
            <person name="Fan Y."/>
            <person name="Yao Y."/>
            <person name="Huang Z."/>
        </authorList>
    </citation>
    <scope>NUCLEOTIDE SEQUENCE [LARGE SCALE GENOMIC DNA]</scope>
</reference>
<dbReference type="Proteomes" id="UP000011518">
    <property type="component" value="Unassembled WGS sequence"/>
</dbReference>
<reference evidence="2" key="2">
    <citation type="journal article" date="2013" name="Nat. Commun.">
        <title>Genome of the Chinese tree shrew.</title>
        <authorList>
            <person name="Fan Y."/>
            <person name="Huang Z.Y."/>
            <person name="Cao C.C."/>
            <person name="Chen C.S."/>
            <person name="Chen Y.X."/>
            <person name="Fan D.D."/>
            <person name="He J."/>
            <person name="Hou H.L."/>
            <person name="Hu L."/>
            <person name="Hu X.T."/>
            <person name="Jiang X.T."/>
            <person name="Lai R."/>
            <person name="Lang Y.S."/>
            <person name="Liang B."/>
            <person name="Liao S.G."/>
            <person name="Mu D."/>
            <person name="Ma Y.Y."/>
            <person name="Niu Y.Y."/>
            <person name="Sun X.Q."/>
            <person name="Xia J.Q."/>
            <person name="Xiao J."/>
            <person name="Xiong Z.Q."/>
            <person name="Xu L."/>
            <person name="Yang L."/>
            <person name="Zhang Y."/>
            <person name="Zhao W."/>
            <person name="Zhao X.D."/>
            <person name="Zheng Y.T."/>
            <person name="Zhou J.M."/>
            <person name="Zhu Y.B."/>
            <person name="Zhang G.J."/>
            <person name="Wang J."/>
            <person name="Yao Y.G."/>
        </authorList>
    </citation>
    <scope>NUCLEOTIDE SEQUENCE [LARGE SCALE GENOMIC DNA]</scope>
</reference>
<dbReference type="EMBL" id="KB320853">
    <property type="protein sequence ID" value="ELW61816.1"/>
    <property type="molecule type" value="Genomic_DNA"/>
</dbReference>
<evidence type="ECO:0008006" key="3">
    <source>
        <dbReference type="Google" id="ProtNLM"/>
    </source>
</evidence>
<evidence type="ECO:0000313" key="1">
    <source>
        <dbReference type="EMBL" id="ELW61816.1"/>
    </source>
</evidence>
<sequence>MLFPAPGSELGSCWSLPVWLGDELAPSQATQVLCCKLDCKNLRRLGTPSRVPVLWDRGPADIHFVWEKNGRALEVCVPVQTHVLPDGGVHALSWLRDAIRESAEYRCSVISLAGNKTSKVRVAVMRYEVTQQEKWTRELTAWRAVAGEHGRMMQSWQKAWKAAWMRVSWQLLLSASAVAPAGRGACLTPALVRDESQYPGFRSGKLQQGHCVARRQMLTPDRKQTLLLSTLATLKAPSASCLPCLLRMEHWLTGPSQRLGCGN</sequence>
<proteinExistence type="predicted"/>
<organism evidence="1 2">
    <name type="scientific">Tupaia chinensis</name>
    <name type="common">Chinese tree shrew</name>
    <name type="synonym">Tupaia belangeri chinensis</name>
    <dbReference type="NCBI Taxonomy" id="246437"/>
    <lineage>
        <taxon>Eukaryota</taxon>
        <taxon>Metazoa</taxon>
        <taxon>Chordata</taxon>
        <taxon>Craniata</taxon>
        <taxon>Vertebrata</taxon>
        <taxon>Euteleostomi</taxon>
        <taxon>Mammalia</taxon>
        <taxon>Eutheria</taxon>
        <taxon>Euarchontoglires</taxon>
        <taxon>Scandentia</taxon>
        <taxon>Tupaiidae</taxon>
        <taxon>Tupaia</taxon>
    </lineage>
</organism>
<protein>
    <recommendedName>
        <fullName evidence="3">Ig-like domain-containing protein</fullName>
    </recommendedName>
</protein>